<feature type="domain" description="Pyruvate carboxyltransferase" evidence="7">
    <location>
        <begin position="25"/>
        <end position="289"/>
    </location>
</feature>
<evidence type="ECO:0000256" key="4">
    <source>
        <dbReference type="ARBA" id="ARBA00022679"/>
    </source>
</evidence>
<dbReference type="PANTHER" id="PTHR10277">
    <property type="entry name" value="HOMOCITRATE SYNTHASE-RELATED"/>
    <property type="match status" value="1"/>
</dbReference>
<evidence type="ECO:0000256" key="1">
    <source>
        <dbReference type="ARBA" id="ARBA00004689"/>
    </source>
</evidence>
<keyword evidence="9" id="KW-1185">Reference proteome</keyword>
<keyword evidence="4" id="KW-0808">Transferase</keyword>
<evidence type="ECO:0000259" key="7">
    <source>
        <dbReference type="PROSITE" id="PS50991"/>
    </source>
</evidence>
<gene>
    <name evidence="8" type="ORF">ACFQMG_24325</name>
</gene>
<evidence type="ECO:0000313" key="8">
    <source>
        <dbReference type="EMBL" id="MFC7182681.1"/>
    </source>
</evidence>
<proteinExistence type="predicted"/>
<evidence type="ECO:0000256" key="5">
    <source>
        <dbReference type="ARBA" id="ARBA00023211"/>
    </source>
</evidence>
<organism evidence="8 9">
    <name type="scientific">Kitasatospora paranensis</name>
    <dbReference type="NCBI Taxonomy" id="258053"/>
    <lineage>
        <taxon>Bacteria</taxon>
        <taxon>Bacillati</taxon>
        <taxon>Actinomycetota</taxon>
        <taxon>Actinomycetes</taxon>
        <taxon>Kitasatosporales</taxon>
        <taxon>Streptomycetaceae</taxon>
        <taxon>Kitasatospora</taxon>
    </lineage>
</organism>
<comment type="caution">
    <text evidence="8">The sequence shown here is derived from an EMBL/GenBank/DDBJ whole genome shotgun (WGS) entry which is preliminary data.</text>
</comment>
<dbReference type="Pfam" id="PF00682">
    <property type="entry name" value="HMGL-like"/>
    <property type="match status" value="1"/>
</dbReference>
<reference evidence="9" key="1">
    <citation type="journal article" date="2019" name="Int. J. Syst. Evol. Microbiol.">
        <title>The Global Catalogue of Microorganisms (GCM) 10K type strain sequencing project: providing services to taxonomists for standard genome sequencing and annotation.</title>
        <authorList>
            <consortium name="The Broad Institute Genomics Platform"/>
            <consortium name="The Broad Institute Genome Sequencing Center for Infectious Disease"/>
            <person name="Wu L."/>
            <person name="Ma J."/>
        </authorList>
    </citation>
    <scope>NUCLEOTIDE SEQUENCE [LARGE SCALE GENOMIC DNA]</scope>
    <source>
        <strain evidence="9">CGMCC 1.12859</strain>
    </source>
</reference>
<dbReference type="PROSITE" id="PS50991">
    <property type="entry name" value="PYR_CT"/>
    <property type="match status" value="1"/>
</dbReference>
<dbReference type="EC" id="2.3.3.13" evidence="2"/>
<dbReference type="Proteomes" id="UP001596435">
    <property type="component" value="Unassembled WGS sequence"/>
</dbReference>
<dbReference type="Gene3D" id="3.20.20.70">
    <property type="entry name" value="Aldolase class I"/>
    <property type="match status" value="1"/>
</dbReference>
<accession>A0ABW2G3P0</accession>
<protein>
    <recommendedName>
        <fullName evidence="2">2-isopropylmalate synthase</fullName>
        <ecNumber evidence="2">2.3.3.13</ecNumber>
    </recommendedName>
</protein>
<dbReference type="PROSITE" id="PS00816">
    <property type="entry name" value="AIPM_HOMOCIT_SYNTH_2"/>
    <property type="match status" value="1"/>
</dbReference>
<keyword evidence="3" id="KW-0028">Amino-acid biosynthesis</keyword>
<comment type="pathway">
    <text evidence="1">Amino-acid biosynthesis; L-leucine biosynthesis; L-leucine from 3-methyl-2-oxobutanoate: step 1/4.</text>
</comment>
<evidence type="ECO:0000256" key="6">
    <source>
        <dbReference type="ARBA" id="ARBA00023304"/>
    </source>
</evidence>
<dbReference type="EMBL" id="JBHTAJ010000051">
    <property type="protein sequence ID" value="MFC7182681.1"/>
    <property type="molecule type" value="Genomic_DNA"/>
</dbReference>
<keyword evidence="5" id="KW-0464">Manganese</keyword>
<dbReference type="SUPFAM" id="SSF51569">
    <property type="entry name" value="Aldolase"/>
    <property type="match status" value="1"/>
</dbReference>
<evidence type="ECO:0000256" key="3">
    <source>
        <dbReference type="ARBA" id="ARBA00022605"/>
    </source>
</evidence>
<keyword evidence="6" id="KW-0100">Branched-chain amino acid biosynthesis</keyword>
<dbReference type="RefSeq" id="WP_345709195.1">
    <property type="nucleotide sequence ID" value="NZ_BAABKV010000001.1"/>
</dbReference>
<evidence type="ECO:0000256" key="2">
    <source>
        <dbReference type="ARBA" id="ARBA00012973"/>
    </source>
</evidence>
<sequence>MVGGEAVVGDVVGDVVRESAQAGRLVVWEESARDGAQAKTLMPAELRVRVACEQGRMFGGDGPRHVVFAAGFPAVCGEEFEAVRRVAVEAEGAVSVAAVCRGTERDVRQALASVRGTAHARIMVVVPASEAMAQVMVHRGAREAFEDAVALVKQARDLDDRIAVDLCLADAARADHGLVAAGAHAMTGAGAGTVILADTVGAQLPAETAAMFARVRARTGPEVVLGCHLHNDLGLGLANTLEALRSGVRVASTAWLGLAERSGLPATEQLLFLLAHDPDRAGPLVGAEDGGRLWWTQPDLTRLPGIARSVSAGVGLPLTVTTPIVGTGVGTISTGTPFVHPELFQPFDPQARLGITPTVVLTHLASARVVTAVAARLGRDLDRAQARTAMAWVKSQAYRTGRAVVDEQSFAAYLDGLAAAAGAPERGAP</sequence>
<name>A0ABW2G3P0_9ACTN</name>
<dbReference type="InterPro" id="IPR000891">
    <property type="entry name" value="PYR_CT"/>
</dbReference>
<dbReference type="InterPro" id="IPR050073">
    <property type="entry name" value="2-IPM_HCS-like"/>
</dbReference>
<evidence type="ECO:0000313" key="9">
    <source>
        <dbReference type="Proteomes" id="UP001596435"/>
    </source>
</evidence>
<dbReference type="PANTHER" id="PTHR10277:SF9">
    <property type="entry name" value="2-ISOPROPYLMALATE SYNTHASE 1, CHLOROPLASTIC-RELATED"/>
    <property type="match status" value="1"/>
</dbReference>
<dbReference type="InterPro" id="IPR002034">
    <property type="entry name" value="AIPM/Hcit_synth_CS"/>
</dbReference>
<dbReference type="InterPro" id="IPR013785">
    <property type="entry name" value="Aldolase_TIM"/>
</dbReference>